<evidence type="ECO:0000313" key="1">
    <source>
        <dbReference type="EMBL" id="TNV71536.1"/>
    </source>
</evidence>
<dbReference type="EMBL" id="RRYP01029758">
    <property type="protein sequence ID" value="TNV71536.1"/>
    <property type="molecule type" value="Genomic_DNA"/>
</dbReference>
<reference evidence="1" key="1">
    <citation type="submission" date="2019-06" db="EMBL/GenBank/DDBJ databases">
        <authorList>
            <person name="Zheng W."/>
        </authorList>
    </citation>
    <scope>NUCLEOTIDE SEQUENCE</scope>
    <source>
        <strain evidence="1">QDHG01</strain>
    </source>
</reference>
<evidence type="ECO:0000313" key="2">
    <source>
        <dbReference type="Proteomes" id="UP000785679"/>
    </source>
</evidence>
<dbReference type="Proteomes" id="UP000785679">
    <property type="component" value="Unassembled WGS sequence"/>
</dbReference>
<keyword evidence="2" id="KW-1185">Reference proteome</keyword>
<accession>A0A8J8NAU2</accession>
<gene>
    <name evidence="1" type="ORF">FGO68_gene3976</name>
</gene>
<protein>
    <submittedName>
        <fullName evidence="1">Uncharacterized protein</fullName>
    </submittedName>
</protein>
<comment type="caution">
    <text evidence="1">The sequence shown here is derived from an EMBL/GenBank/DDBJ whole genome shotgun (WGS) entry which is preliminary data.</text>
</comment>
<sequence length="71" mass="8560">MTKLQRVMIMTLIFNLQVKIMKESKYPQNIFITHINEQIFYINQGKKIFIKNNSSSSSNYIIFIFMVLNYF</sequence>
<proteinExistence type="predicted"/>
<dbReference type="AlphaFoldDB" id="A0A8J8NAU2"/>
<name>A0A8J8NAU2_HALGN</name>
<organism evidence="1 2">
    <name type="scientific">Halteria grandinella</name>
    <dbReference type="NCBI Taxonomy" id="5974"/>
    <lineage>
        <taxon>Eukaryota</taxon>
        <taxon>Sar</taxon>
        <taxon>Alveolata</taxon>
        <taxon>Ciliophora</taxon>
        <taxon>Intramacronucleata</taxon>
        <taxon>Spirotrichea</taxon>
        <taxon>Stichotrichia</taxon>
        <taxon>Sporadotrichida</taxon>
        <taxon>Halteriidae</taxon>
        <taxon>Halteria</taxon>
    </lineage>
</organism>